<accession>A0AAV7MVJ3</accession>
<evidence type="ECO:0000256" key="1">
    <source>
        <dbReference type="SAM" id="MobiDB-lite"/>
    </source>
</evidence>
<evidence type="ECO:0000313" key="2">
    <source>
        <dbReference type="EMBL" id="KAJ1106367.1"/>
    </source>
</evidence>
<organism evidence="2 3">
    <name type="scientific">Pleurodeles waltl</name>
    <name type="common">Iberian ribbed newt</name>
    <dbReference type="NCBI Taxonomy" id="8319"/>
    <lineage>
        <taxon>Eukaryota</taxon>
        <taxon>Metazoa</taxon>
        <taxon>Chordata</taxon>
        <taxon>Craniata</taxon>
        <taxon>Vertebrata</taxon>
        <taxon>Euteleostomi</taxon>
        <taxon>Amphibia</taxon>
        <taxon>Batrachia</taxon>
        <taxon>Caudata</taxon>
        <taxon>Salamandroidea</taxon>
        <taxon>Salamandridae</taxon>
        <taxon>Pleurodelinae</taxon>
        <taxon>Pleurodeles</taxon>
    </lineage>
</organism>
<keyword evidence="3" id="KW-1185">Reference proteome</keyword>
<reference evidence="2" key="1">
    <citation type="journal article" date="2022" name="bioRxiv">
        <title>Sequencing and chromosome-scale assembly of the giantPleurodeles waltlgenome.</title>
        <authorList>
            <person name="Brown T."/>
            <person name="Elewa A."/>
            <person name="Iarovenko S."/>
            <person name="Subramanian E."/>
            <person name="Araus A.J."/>
            <person name="Petzold A."/>
            <person name="Susuki M."/>
            <person name="Suzuki K.-i.T."/>
            <person name="Hayashi T."/>
            <person name="Toyoda A."/>
            <person name="Oliveira C."/>
            <person name="Osipova E."/>
            <person name="Leigh N.D."/>
            <person name="Simon A."/>
            <person name="Yun M.H."/>
        </authorList>
    </citation>
    <scope>NUCLEOTIDE SEQUENCE</scope>
    <source>
        <strain evidence="2">20211129_DDA</strain>
        <tissue evidence="2">Liver</tissue>
    </source>
</reference>
<dbReference type="Proteomes" id="UP001066276">
    <property type="component" value="Chromosome 9"/>
</dbReference>
<gene>
    <name evidence="2" type="ORF">NDU88_003768</name>
</gene>
<protein>
    <submittedName>
        <fullName evidence="2">Uncharacterized protein</fullName>
    </submittedName>
</protein>
<proteinExistence type="predicted"/>
<name>A0AAV7MVJ3_PLEWA</name>
<evidence type="ECO:0000313" key="3">
    <source>
        <dbReference type="Proteomes" id="UP001066276"/>
    </source>
</evidence>
<sequence length="77" mass="8384">MRTASSLIVGPTGVGSVNIFASAGEDHVGMTGVGTDPQWIQRGPQWLEPKPLTQYRRGPYPNPQALKEPQRGRSAQR</sequence>
<comment type="caution">
    <text evidence="2">The sequence shown here is derived from an EMBL/GenBank/DDBJ whole genome shotgun (WGS) entry which is preliminary data.</text>
</comment>
<feature type="region of interest" description="Disordered" evidence="1">
    <location>
        <begin position="50"/>
        <end position="77"/>
    </location>
</feature>
<dbReference type="EMBL" id="JANPWB010000013">
    <property type="protein sequence ID" value="KAJ1106367.1"/>
    <property type="molecule type" value="Genomic_DNA"/>
</dbReference>
<dbReference type="AlphaFoldDB" id="A0AAV7MVJ3"/>